<reference evidence="1" key="1">
    <citation type="submission" date="2014-09" db="EMBL/GenBank/DDBJ databases">
        <authorList>
            <person name="Magalhaes I.L.F."/>
            <person name="Oliveira U."/>
            <person name="Santos F.R."/>
            <person name="Vidigal T.H.D.A."/>
            <person name="Brescovit A.D."/>
            <person name="Santos A.J."/>
        </authorList>
    </citation>
    <scope>NUCLEOTIDE SEQUENCE</scope>
    <source>
        <tissue evidence="1">Shoot tissue taken approximately 20 cm above the soil surface</tissue>
    </source>
</reference>
<proteinExistence type="predicted"/>
<name>A0A0A9AQ16_ARUDO</name>
<protein>
    <submittedName>
        <fullName evidence="1">Uncharacterized protein</fullName>
    </submittedName>
</protein>
<accession>A0A0A9AQ16</accession>
<organism evidence="1">
    <name type="scientific">Arundo donax</name>
    <name type="common">Giant reed</name>
    <name type="synonym">Donax arundinaceus</name>
    <dbReference type="NCBI Taxonomy" id="35708"/>
    <lineage>
        <taxon>Eukaryota</taxon>
        <taxon>Viridiplantae</taxon>
        <taxon>Streptophyta</taxon>
        <taxon>Embryophyta</taxon>
        <taxon>Tracheophyta</taxon>
        <taxon>Spermatophyta</taxon>
        <taxon>Magnoliopsida</taxon>
        <taxon>Liliopsida</taxon>
        <taxon>Poales</taxon>
        <taxon>Poaceae</taxon>
        <taxon>PACMAD clade</taxon>
        <taxon>Arundinoideae</taxon>
        <taxon>Arundineae</taxon>
        <taxon>Arundo</taxon>
    </lineage>
</organism>
<sequence>MCYLIAYIPCPPKQ</sequence>
<reference evidence="1" key="2">
    <citation type="journal article" date="2015" name="Data Brief">
        <title>Shoot transcriptome of the giant reed, Arundo donax.</title>
        <authorList>
            <person name="Barrero R.A."/>
            <person name="Guerrero F.D."/>
            <person name="Moolhuijzen P."/>
            <person name="Goolsby J.A."/>
            <person name="Tidwell J."/>
            <person name="Bellgard S.E."/>
            <person name="Bellgard M.I."/>
        </authorList>
    </citation>
    <scope>NUCLEOTIDE SEQUENCE</scope>
    <source>
        <tissue evidence="1">Shoot tissue taken approximately 20 cm above the soil surface</tissue>
    </source>
</reference>
<evidence type="ECO:0000313" key="1">
    <source>
        <dbReference type="EMBL" id="JAD53211.1"/>
    </source>
</evidence>
<dbReference type="EMBL" id="GBRH01244684">
    <property type="protein sequence ID" value="JAD53211.1"/>
    <property type="molecule type" value="Transcribed_RNA"/>
</dbReference>